<reference evidence="1" key="1">
    <citation type="submission" date="2024-01" db="EMBL/GenBank/DDBJ databases">
        <title>The diversity of rhizobia nodulating Mimosa spp. in eleven states of Brazil covering several biomes is determined by host plant, location, and edaphic factors.</title>
        <authorList>
            <person name="Rouws L."/>
            <person name="Barauna A."/>
            <person name="Beukes C."/>
            <person name="De Faria S.M."/>
            <person name="Gross E."/>
            <person name="Dos Reis Junior F.B."/>
            <person name="Simon M."/>
            <person name="Maluk M."/>
            <person name="Odee D.W."/>
            <person name="Kenicer G."/>
            <person name="Young J.P.W."/>
            <person name="Reis V.M."/>
            <person name="Zilli J."/>
            <person name="James E.K."/>
        </authorList>
    </citation>
    <scope>NUCLEOTIDE SEQUENCE</scope>
    <source>
        <strain evidence="1">JPY452</strain>
    </source>
</reference>
<gene>
    <name evidence="1" type="ORF">VSR83_00960</name>
</gene>
<protein>
    <submittedName>
        <fullName evidence="1">DUF2946 domain-containing protein</fullName>
    </submittedName>
</protein>
<organism evidence="1 2">
    <name type="scientific">Paraburkholderia unamae</name>
    <dbReference type="NCBI Taxonomy" id="219649"/>
    <lineage>
        <taxon>Bacteria</taxon>
        <taxon>Pseudomonadati</taxon>
        <taxon>Pseudomonadota</taxon>
        <taxon>Betaproteobacteria</taxon>
        <taxon>Burkholderiales</taxon>
        <taxon>Burkholderiaceae</taxon>
        <taxon>Paraburkholderia</taxon>
    </lineage>
</organism>
<dbReference type="EMBL" id="JAYMRU010000001">
    <property type="protein sequence ID" value="MEM5398654.1"/>
    <property type="molecule type" value="Genomic_DNA"/>
</dbReference>
<accession>A0ACC6RB32</accession>
<evidence type="ECO:0000313" key="1">
    <source>
        <dbReference type="EMBL" id="MEM5398654.1"/>
    </source>
</evidence>
<keyword evidence="2" id="KW-1185">Reference proteome</keyword>
<name>A0ACC6RB32_9BURK</name>
<evidence type="ECO:0000313" key="2">
    <source>
        <dbReference type="Proteomes" id="UP001392318"/>
    </source>
</evidence>
<sequence length="132" mass="13917">MRRFHLRLGSLLGTLALLMATLAPVVSHLLAAQAMQMAPGTVQRAPCGMPSMEHHVHGARGTTGTHATNATSDDMQDCGYCSFFAHLPVVSGVPVALFVVGRLVQARIAAQFESVRLLAPAGHIQARAPPLS</sequence>
<proteinExistence type="predicted"/>
<dbReference type="Proteomes" id="UP001392318">
    <property type="component" value="Unassembled WGS sequence"/>
</dbReference>
<comment type="caution">
    <text evidence="1">The sequence shown here is derived from an EMBL/GenBank/DDBJ whole genome shotgun (WGS) entry which is preliminary data.</text>
</comment>